<dbReference type="GO" id="GO:0005737">
    <property type="term" value="C:cytoplasm"/>
    <property type="evidence" value="ECO:0007669"/>
    <property type="project" value="TreeGrafter"/>
</dbReference>
<feature type="transmembrane region" description="Helical" evidence="13">
    <location>
        <begin position="338"/>
        <end position="361"/>
    </location>
</feature>
<evidence type="ECO:0000256" key="2">
    <source>
        <dbReference type="ARBA" id="ARBA00004651"/>
    </source>
</evidence>
<evidence type="ECO:0000256" key="8">
    <source>
        <dbReference type="ARBA" id="ARBA00023157"/>
    </source>
</evidence>
<evidence type="ECO:0000313" key="15">
    <source>
        <dbReference type="Proteomes" id="UP000770661"/>
    </source>
</evidence>
<dbReference type="Pfam" id="PF01130">
    <property type="entry name" value="CD36"/>
    <property type="match status" value="1"/>
</dbReference>
<keyword evidence="9 14" id="KW-0675">Receptor</keyword>
<keyword evidence="4" id="KW-1003">Cell membrane</keyword>
<reference evidence="14" key="1">
    <citation type="submission" date="2020-07" db="EMBL/GenBank/DDBJ databases">
        <title>The High-quality genome of the commercially important snow crab, Chionoecetes opilio.</title>
        <authorList>
            <person name="Jeong J.-H."/>
            <person name="Ryu S."/>
        </authorList>
    </citation>
    <scope>NUCLEOTIDE SEQUENCE</scope>
    <source>
        <strain evidence="14">MADBK_172401_WGS</strain>
        <tissue evidence="14">Digestive gland</tissue>
    </source>
</reference>
<comment type="caution">
    <text evidence="14">The sequence shown here is derived from an EMBL/GenBank/DDBJ whole genome shotgun (WGS) entry which is preliminary data.</text>
</comment>
<evidence type="ECO:0000313" key="14">
    <source>
        <dbReference type="EMBL" id="KAG0724300.1"/>
    </source>
</evidence>
<dbReference type="Proteomes" id="UP000770661">
    <property type="component" value="Unassembled WGS sequence"/>
</dbReference>
<dbReference type="OrthoDB" id="18585at2759"/>
<evidence type="ECO:0000256" key="6">
    <source>
        <dbReference type="ARBA" id="ARBA00022989"/>
    </source>
</evidence>
<dbReference type="AlphaFoldDB" id="A0A8J4YAC8"/>
<evidence type="ECO:0000256" key="12">
    <source>
        <dbReference type="ARBA" id="ARBA00042244"/>
    </source>
</evidence>
<keyword evidence="5 13" id="KW-0812">Transmembrane</keyword>
<keyword evidence="7 13" id="KW-0472">Membrane</keyword>
<evidence type="ECO:0000256" key="3">
    <source>
        <dbReference type="ARBA" id="ARBA00010532"/>
    </source>
</evidence>
<keyword evidence="15" id="KW-1185">Reference proteome</keyword>
<keyword evidence="6 13" id="KW-1133">Transmembrane helix</keyword>
<sequence length="411" mass="46769">MFSVFLGMVGLLFVILGVVVTVVFDPLVNSFIFKELMIRNNSDMYKKWKDPPIVPHLQVYFFNVTNKEEFLEGDKPVLQEVGPYCYSVSYETQKFYFFERNSSVGSEDDIITTLNIPMMSAVSQWRFAARLAKLALSSMLEVLGTKPFVTKTVQQLMWGYDDPLLKIAKDIIPPDKRLPYEQFGFFIKKNGSTDGLLNVYTGVDDMTQYSTINTFNYKWKLHYWKTDACSPTLVSWPHFYQADPKYRRAVIGLNPDPDRHAMFIDVAPRTGTPLRAQARLQINIAIPYVPEVYPAANLREMIFPVLWFADGVAELPEDLIDLLRLGENTPAVAKLSMLLAFFILGSITVIFVVIAFLTTHYNLPVPYFNPSYTHKEGKTTKVNNTECPVHKADLSGHVNTLVSSNPEHDDA</sequence>
<accession>A0A8J4YAC8</accession>
<evidence type="ECO:0000256" key="13">
    <source>
        <dbReference type="SAM" id="Phobius"/>
    </source>
</evidence>
<evidence type="ECO:0000256" key="7">
    <source>
        <dbReference type="ARBA" id="ARBA00023136"/>
    </source>
</evidence>
<keyword evidence="10" id="KW-0325">Glycoprotein</keyword>
<evidence type="ECO:0000256" key="5">
    <source>
        <dbReference type="ARBA" id="ARBA00022692"/>
    </source>
</evidence>
<dbReference type="GO" id="GO:0005044">
    <property type="term" value="F:scavenger receptor activity"/>
    <property type="evidence" value="ECO:0007669"/>
    <property type="project" value="TreeGrafter"/>
</dbReference>
<gene>
    <name evidence="14" type="primary">SCARB1</name>
    <name evidence="14" type="ORF">GWK47_040849</name>
</gene>
<name>A0A8J4YAC8_CHIOP</name>
<evidence type="ECO:0000256" key="10">
    <source>
        <dbReference type="ARBA" id="ARBA00023180"/>
    </source>
</evidence>
<dbReference type="InterPro" id="IPR002159">
    <property type="entry name" value="CD36_fam"/>
</dbReference>
<feature type="transmembrane region" description="Helical" evidence="13">
    <location>
        <begin position="6"/>
        <end position="28"/>
    </location>
</feature>
<organism evidence="14 15">
    <name type="scientific">Chionoecetes opilio</name>
    <name type="common">Atlantic snow crab</name>
    <name type="synonym">Cancer opilio</name>
    <dbReference type="NCBI Taxonomy" id="41210"/>
    <lineage>
        <taxon>Eukaryota</taxon>
        <taxon>Metazoa</taxon>
        <taxon>Ecdysozoa</taxon>
        <taxon>Arthropoda</taxon>
        <taxon>Crustacea</taxon>
        <taxon>Multicrustacea</taxon>
        <taxon>Malacostraca</taxon>
        <taxon>Eumalacostraca</taxon>
        <taxon>Eucarida</taxon>
        <taxon>Decapoda</taxon>
        <taxon>Pleocyemata</taxon>
        <taxon>Brachyura</taxon>
        <taxon>Eubrachyura</taxon>
        <taxon>Majoidea</taxon>
        <taxon>Majidae</taxon>
        <taxon>Chionoecetes</taxon>
    </lineage>
</organism>
<evidence type="ECO:0000256" key="1">
    <source>
        <dbReference type="ARBA" id="ARBA00004189"/>
    </source>
</evidence>
<comment type="subcellular location">
    <subcellularLocation>
        <location evidence="2">Cell membrane</location>
        <topology evidence="2">Multi-pass membrane protein</topology>
    </subcellularLocation>
    <subcellularLocation>
        <location evidence="1">Membrane</location>
        <location evidence="1">Caveola</location>
        <topology evidence="1">Multi-pass membrane protein</topology>
    </subcellularLocation>
</comment>
<evidence type="ECO:0000256" key="9">
    <source>
        <dbReference type="ARBA" id="ARBA00023170"/>
    </source>
</evidence>
<comment type="similarity">
    <text evidence="3">Belongs to the CD36 family.</text>
</comment>
<evidence type="ECO:0000256" key="11">
    <source>
        <dbReference type="ARBA" id="ARBA00040821"/>
    </source>
</evidence>
<dbReference type="EMBL" id="JACEEZ010007086">
    <property type="protein sequence ID" value="KAG0724300.1"/>
    <property type="molecule type" value="Genomic_DNA"/>
</dbReference>
<dbReference type="PANTHER" id="PTHR11923:SF110">
    <property type="entry name" value="SCAVENGER RECEPTOR CLASS B MEMBER 1"/>
    <property type="match status" value="1"/>
</dbReference>
<dbReference type="PRINTS" id="PR01609">
    <property type="entry name" value="CD36FAMILY"/>
</dbReference>
<protein>
    <recommendedName>
        <fullName evidence="11">Scavenger receptor class B member 1</fullName>
    </recommendedName>
    <alternativeName>
        <fullName evidence="12">SR-BI</fullName>
    </alternativeName>
</protein>
<proteinExistence type="inferred from homology"/>
<dbReference type="GO" id="GO:0005901">
    <property type="term" value="C:caveola"/>
    <property type="evidence" value="ECO:0007669"/>
    <property type="project" value="UniProtKB-SubCell"/>
</dbReference>
<keyword evidence="8" id="KW-1015">Disulfide bond</keyword>
<evidence type="ECO:0000256" key="4">
    <source>
        <dbReference type="ARBA" id="ARBA00022475"/>
    </source>
</evidence>
<dbReference type="PANTHER" id="PTHR11923">
    <property type="entry name" value="SCAVENGER RECEPTOR CLASS B TYPE-1 SR-B1"/>
    <property type="match status" value="1"/>
</dbReference>